<gene>
    <name evidence="1" type="ORF">XthCFBP4691_19035</name>
</gene>
<dbReference type="AlphaFoldDB" id="A0A2S6ZAG9"/>
<evidence type="ECO:0000313" key="1">
    <source>
        <dbReference type="EMBL" id="PPT79137.1"/>
    </source>
</evidence>
<sequence length="69" mass="8082">MGSVEVILRNQRRRRWSLAGKAALVRRTYEPGRACRKPWSAPRKTRVDCALVLEMHHDRQFEVLAMHPS</sequence>
<proteinExistence type="predicted"/>
<accession>A0A2S6ZAG9</accession>
<organism evidence="1 2">
    <name type="scientific">Xanthomonas theicola</name>
    <dbReference type="NCBI Taxonomy" id="56464"/>
    <lineage>
        <taxon>Bacteria</taxon>
        <taxon>Pseudomonadati</taxon>
        <taxon>Pseudomonadota</taxon>
        <taxon>Gammaproteobacteria</taxon>
        <taxon>Lysobacterales</taxon>
        <taxon>Lysobacteraceae</taxon>
        <taxon>Xanthomonas</taxon>
    </lineage>
</organism>
<evidence type="ECO:0000313" key="2">
    <source>
        <dbReference type="Proteomes" id="UP000239898"/>
    </source>
</evidence>
<comment type="caution">
    <text evidence="1">The sequence shown here is derived from an EMBL/GenBank/DDBJ whole genome shotgun (WGS) entry which is preliminary data.</text>
</comment>
<dbReference type="EMBL" id="MIGX01000171">
    <property type="protein sequence ID" value="PPT79137.1"/>
    <property type="molecule type" value="Genomic_DNA"/>
</dbReference>
<name>A0A2S6ZAG9_9XANT</name>
<protein>
    <submittedName>
        <fullName evidence="1">Uncharacterized protein</fullName>
    </submittedName>
</protein>
<reference evidence="1 2" key="1">
    <citation type="submission" date="2016-08" db="EMBL/GenBank/DDBJ databases">
        <title>Evolution of the type three secretion system and type three effector repertoires in Xanthomonas.</title>
        <authorList>
            <person name="Merda D."/>
            <person name="Briand M."/>
            <person name="Bosis E."/>
            <person name="Rousseau C."/>
            <person name="Portier P."/>
            <person name="Jacques M.-A."/>
            <person name="Fischer-Le Saux M."/>
        </authorList>
    </citation>
    <scope>NUCLEOTIDE SEQUENCE [LARGE SCALE GENOMIC DNA]</scope>
    <source>
        <strain evidence="1 2">CFBP 4691</strain>
    </source>
</reference>
<keyword evidence="2" id="KW-1185">Reference proteome</keyword>
<dbReference type="Proteomes" id="UP000239898">
    <property type="component" value="Unassembled WGS sequence"/>
</dbReference>